<accession>A0A5E4XF49</accession>
<dbReference type="InterPro" id="IPR032466">
    <property type="entry name" value="Metal_Hydrolase"/>
</dbReference>
<reference evidence="12 13" key="1">
    <citation type="submission" date="2019-08" db="EMBL/GenBank/DDBJ databases">
        <authorList>
            <person name="Peeters C."/>
        </authorList>
    </citation>
    <scope>NUCLEOTIDE SEQUENCE [LARGE SCALE GENOMIC DNA]</scope>
    <source>
        <strain evidence="12 13">LMG 31116</strain>
    </source>
</reference>
<evidence type="ECO:0000313" key="12">
    <source>
        <dbReference type="EMBL" id="VVE34795.1"/>
    </source>
</evidence>
<evidence type="ECO:0000256" key="6">
    <source>
        <dbReference type="ARBA" id="ARBA00022723"/>
    </source>
</evidence>
<evidence type="ECO:0000256" key="8">
    <source>
        <dbReference type="ARBA" id="ARBA00022833"/>
    </source>
</evidence>
<feature type="domain" description="Amidohydrolase-related" evidence="11">
    <location>
        <begin position="21"/>
        <end position="346"/>
    </location>
</feature>
<dbReference type="RefSeq" id="WP_246185377.1">
    <property type="nucleotide sequence ID" value="NZ_CABPSD010000013.1"/>
</dbReference>
<dbReference type="SUPFAM" id="SSF51556">
    <property type="entry name" value="Metallo-dependent hydrolases"/>
    <property type="match status" value="1"/>
</dbReference>
<evidence type="ECO:0000256" key="2">
    <source>
        <dbReference type="ARBA" id="ARBA00005871"/>
    </source>
</evidence>
<evidence type="ECO:0000313" key="13">
    <source>
        <dbReference type="Proteomes" id="UP000368474"/>
    </source>
</evidence>
<dbReference type="Proteomes" id="UP000368474">
    <property type="component" value="Unassembled WGS sequence"/>
</dbReference>
<dbReference type="AlphaFoldDB" id="A0A5E4XF49"/>
<sequence>MSDTPKARAMRACGCPGKPGIDVHCHVVPEHFPAALGVPPAGWPSMAPAHECHRHVMIDGGLYRTVSDRCWDAAKRLEDMDTQHVGVQALSPMPELLGYWLPAKDGAHLCRFLNDEIEAMVASAPTRFIGLGAVPMQDIDLAIAELERLMRTGAFAGVELGSNINGAPVGAPRLDAFFEAAQALGAAIFVHALRPAGTERLIGPKPLLQALAYPTDVGLAAASVLTSNLIVRRPRLRIAFSHGGGTLASLLPRLEQAHKVFAPLAETMEVAPREQSRRLYYDTLVFDDDTLAHLVHQFGHTQLMLGTDYPFAFREHAPVARLAQSCADADVRAHLVHRNAERFLGIASRSQP</sequence>
<evidence type="ECO:0000256" key="10">
    <source>
        <dbReference type="ARBA" id="ARBA00031120"/>
    </source>
</evidence>
<dbReference type="Gene3D" id="3.20.20.140">
    <property type="entry name" value="Metal-dependent hydrolases"/>
    <property type="match status" value="1"/>
</dbReference>
<gene>
    <name evidence="12" type="ORF">PMO31116_03807</name>
</gene>
<dbReference type="GO" id="GO:0005829">
    <property type="term" value="C:cytosol"/>
    <property type="evidence" value="ECO:0007669"/>
    <property type="project" value="TreeGrafter"/>
</dbReference>
<organism evidence="12 13">
    <name type="scientific">Pandoraea morbifera</name>
    <dbReference type="NCBI Taxonomy" id="2508300"/>
    <lineage>
        <taxon>Bacteria</taxon>
        <taxon>Pseudomonadati</taxon>
        <taxon>Pseudomonadota</taxon>
        <taxon>Betaproteobacteria</taxon>
        <taxon>Burkholderiales</taxon>
        <taxon>Burkholderiaceae</taxon>
        <taxon>Pandoraea</taxon>
    </lineage>
</organism>
<dbReference type="InterPro" id="IPR032465">
    <property type="entry name" value="ACMSD"/>
</dbReference>
<dbReference type="PANTHER" id="PTHR21240:SF27">
    <property type="entry name" value="2-AMINO-3-CARBOXYMUCONATE-6-SEMIALDEHYDE DECARBOXYLASE"/>
    <property type="match status" value="1"/>
</dbReference>
<dbReference type="EMBL" id="CABPSD010000013">
    <property type="protein sequence ID" value="VVE34795.1"/>
    <property type="molecule type" value="Genomic_DNA"/>
</dbReference>
<dbReference type="GO" id="GO:0001760">
    <property type="term" value="F:aminocarboxymuconate-semialdehyde decarboxylase activity"/>
    <property type="evidence" value="ECO:0007669"/>
    <property type="project" value="UniProtKB-EC"/>
</dbReference>
<dbReference type="InterPro" id="IPR006680">
    <property type="entry name" value="Amidohydro-rel"/>
</dbReference>
<evidence type="ECO:0000256" key="1">
    <source>
        <dbReference type="ARBA" id="ARBA00005079"/>
    </source>
</evidence>
<keyword evidence="8" id="KW-0862">Zinc</keyword>
<dbReference type="PANTHER" id="PTHR21240">
    <property type="entry name" value="2-AMINO-3-CARBOXYLMUCONATE-6-SEMIALDEHYDE DECARBOXYLASE"/>
    <property type="match status" value="1"/>
</dbReference>
<evidence type="ECO:0000259" key="11">
    <source>
        <dbReference type="Pfam" id="PF04909"/>
    </source>
</evidence>
<name>A0A5E4XF49_9BURK</name>
<evidence type="ECO:0000256" key="4">
    <source>
        <dbReference type="ARBA" id="ARBA00012365"/>
    </source>
</evidence>
<dbReference type="GO" id="GO:0016787">
    <property type="term" value="F:hydrolase activity"/>
    <property type="evidence" value="ECO:0007669"/>
    <property type="project" value="InterPro"/>
</dbReference>
<evidence type="ECO:0000256" key="7">
    <source>
        <dbReference type="ARBA" id="ARBA00022793"/>
    </source>
</evidence>
<protein>
    <recommendedName>
        <fullName evidence="5">2-amino-3-carboxymuconate-6-semialdehyde decarboxylase</fullName>
        <ecNumber evidence="4">4.1.1.45</ecNumber>
    </recommendedName>
    <alternativeName>
        <fullName evidence="10">Picolinate carboxylase</fullName>
    </alternativeName>
</protein>
<proteinExistence type="inferred from homology"/>
<dbReference type="GO" id="GO:0019748">
    <property type="term" value="P:secondary metabolic process"/>
    <property type="evidence" value="ECO:0007669"/>
    <property type="project" value="TreeGrafter"/>
</dbReference>
<dbReference type="EC" id="4.1.1.45" evidence="4"/>
<comment type="pathway">
    <text evidence="1">Secondary metabolite metabolism; quinolate metabolism.</text>
</comment>
<evidence type="ECO:0000256" key="3">
    <source>
        <dbReference type="ARBA" id="ARBA00011245"/>
    </source>
</evidence>
<keyword evidence="7" id="KW-0210">Decarboxylase</keyword>
<evidence type="ECO:0000256" key="5">
    <source>
        <dbReference type="ARBA" id="ARBA00021214"/>
    </source>
</evidence>
<comment type="subunit">
    <text evidence="3">Monomer.</text>
</comment>
<evidence type="ECO:0000256" key="9">
    <source>
        <dbReference type="ARBA" id="ARBA00023239"/>
    </source>
</evidence>
<comment type="similarity">
    <text evidence="2">Belongs to the metallo-dependent hydrolases superfamily. ACMSD family.</text>
</comment>
<dbReference type="Pfam" id="PF04909">
    <property type="entry name" value="Amidohydro_2"/>
    <property type="match status" value="1"/>
</dbReference>
<keyword evidence="13" id="KW-1185">Reference proteome</keyword>
<keyword evidence="6" id="KW-0479">Metal-binding</keyword>
<dbReference type="GO" id="GO:0046872">
    <property type="term" value="F:metal ion binding"/>
    <property type="evidence" value="ECO:0007669"/>
    <property type="project" value="UniProtKB-KW"/>
</dbReference>
<keyword evidence="9" id="KW-0456">Lyase</keyword>